<protein>
    <submittedName>
        <fullName evidence="1">Uncharacterized protein</fullName>
    </submittedName>
</protein>
<gene>
    <name evidence="1" type="ORF">MENTE1834_LOCUS44711</name>
</gene>
<name>A0ACB1AZX3_MELEN</name>
<sequence length="428" mass="49465">MFMLFLLILIFGNTLQNGESEEDKLLLVHTIWRHGDRAPITTYPTDPNGESRWPFGFGELTELGMRQQYSLGHLLRKRYILDNKFISERYTPKEIYIRSTDVNRTLASAQANLAGMFPVGVPGIDIPDLPKKWPSRWTPIPIHTVPIYTDNIGNLDAFCPRAEQLFTKIRTSPAYLNVKKENEKFFEYINEKTKMNFTLESIGLLDDVIYIENLYNMTQPEWLTKEIQQHIYNLTFMLVLKEPSFLRTPLGPRRVSYIEGAFDFYFGIEQQIYSPEMIRLRGGNLLGDIVKRIKLKLECLNKNDSKCSWISNLKYFAYSAHDTTVAGFLCTLGDEESVAGTALPHYTASISIELWQTKNYGPAIKILYHPAFHKKYYPITGLTKGCPKGRDLCPANIFTERSIKFIPININKECKKREENFEKIVKNI</sequence>
<dbReference type="EMBL" id="CAVMJV010000139">
    <property type="protein sequence ID" value="CAK5111635.1"/>
    <property type="molecule type" value="Genomic_DNA"/>
</dbReference>
<evidence type="ECO:0000313" key="2">
    <source>
        <dbReference type="Proteomes" id="UP001497535"/>
    </source>
</evidence>
<proteinExistence type="predicted"/>
<accession>A0ACB1AZX3</accession>
<comment type="caution">
    <text evidence="1">The sequence shown here is derived from an EMBL/GenBank/DDBJ whole genome shotgun (WGS) entry which is preliminary data.</text>
</comment>
<organism evidence="1 2">
    <name type="scientific">Meloidogyne enterolobii</name>
    <name type="common">Root-knot nematode worm</name>
    <name type="synonym">Meloidogyne mayaguensis</name>
    <dbReference type="NCBI Taxonomy" id="390850"/>
    <lineage>
        <taxon>Eukaryota</taxon>
        <taxon>Metazoa</taxon>
        <taxon>Ecdysozoa</taxon>
        <taxon>Nematoda</taxon>
        <taxon>Chromadorea</taxon>
        <taxon>Rhabditida</taxon>
        <taxon>Tylenchina</taxon>
        <taxon>Tylenchomorpha</taxon>
        <taxon>Tylenchoidea</taxon>
        <taxon>Meloidogynidae</taxon>
        <taxon>Meloidogyninae</taxon>
        <taxon>Meloidogyne</taxon>
    </lineage>
</organism>
<evidence type="ECO:0000313" key="1">
    <source>
        <dbReference type="EMBL" id="CAK5111635.1"/>
    </source>
</evidence>
<keyword evidence="2" id="KW-1185">Reference proteome</keyword>
<dbReference type="Proteomes" id="UP001497535">
    <property type="component" value="Unassembled WGS sequence"/>
</dbReference>
<reference evidence="1" key="1">
    <citation type="submission" date="2023-11" db="EMBL/GenBank/DDBJ databases">
        <authorList>
            <person name="Poullet M."/>
        </authorList>
    </citation>
    <scope>NUCLEOTIDE SEQUENCE</scope>
    <source>
        <strain evidence="1">E1834</strain>
    </source>
</reference>